<reference evidence="7 8" key="1">
    <citation type="submission" date="2020-03" db="EMBL/GenBank/DDBJ databases">
        <title>Whole genome shotgun sequence of Phytohabitans rumicis NBRC 108638.</title>
        <authorList>
            <person name="Komaki H."/>
            <person name="Tamura T."/>
        </authorList>
    </citation>
    <scope>NUCLEOTIDE SEQUENCE [LARGE SCALE GENOMIC DNA]</scope>
    <source>
        <strain evidence="7 8">NBRC 108638</strain>
    </source>
</reference>
<dbReference type="InterPro" id="IPR029016">
    <property type="entry name" value="GAF-like_dom_sf"/>
</dbReference>
<dbReference type="RefSeq" id="WP_173082567.1">
    <property type="nucleotide sequence ID" value="NZ_BAABJB010000022.1"/>
</dbReference>
<dbReference type="Proteomes" id="UP000482960">
    <property type="component" value="Unassembled WGS sequence"/>
</dbReference>
<dbReference type="EMBL" id="BLPG01000001">
    <property type="protein sequence ID" value="GFJ95131.1"/>
    <property type="molecule type" value="Genomic_DNA"/>
</dbReference>
<dbReference type="SUPFAM" id="SSF46689">
    <property type="entry name" value="Homeodomain-like"/>
    <property type="match status" value="1"/>
</dbReference>
<gene>
    <name evidence="7" type="ORF">Prum_087730</name>
</gene>
<evidence type="ECO:0000256" key="4">
    <source>
        <dbReference type="ARBA" id="ARBA00023125"/>
    </source>
</evidence>
<dbReference type="Gene3D" id="1.10.10.60">
    <property type="entry name" value="Homeodomain-like"/>
    <property type="match status" value="1"/>
</dbReference>
<dbReference type="Gene3D" id="3.30.450.40">
    <property type="match status" value="1"/>
</dbReference>
<dbReference type="Pfam" id="PF02954">
    <property type="entry name" value="HTH_8"/>
    <property type="match status" value="1"/>
</dbReference>
<dbReference type="Gene3D" id="3.40.50.300">
    <property type="entry name" value="P-loop containing nucleotide triphosphate hydrolases"/>
    <property type="match status" value="1"/>
</dbReference>
<dbReference type="PANTHER" id="PTHR32071:SF122">
    <property type="entry name" value="SIGMA FACTOR"/>
    <property type="match status" value="1"/>
</dbReference>
<comment type="caution">
    <text evidence="7">The sequence shown here is derived from an EMBL/GenBank/DDBJ whole genome shotgun (WGS) entry which is preliminary data.</text>
</comment>
<dbReference type="PRINTS" id="PR01590">
    <property type="entry name" value="HTHFIS"/>
</dbReference>
<evidence type="ECO:0000256" key="2">
    <source>
        <dbReference type="ARBA" id="ARBA00022840"/>
    </source>
</evidence>
<evidence type="ECO:0000256" key="3">
    <source>
        <dbReference type="ARBA" id="ARBA00023015"/>
    </source>
</evidence>
<name>A0A6V8LJM0_9ACTN</name>
<keyword evidence="1" id="KW-0547">Nucleotide-binding</keyword>
<dbReference type="InterPro" id="IPR009057">
    <property type="entry name" value="Homeodomain-like_sf"/>
</dbReference>
<keyword evidence="4" id="KW-0238">DNA-binding</keyword>
<dbReference type="Pfam" id="PF25601">
    <property type="entry name" value="AAA_lid_14"/>
    <property type="match status" value="1"/>
</dbReference>
<keyword evidence="8" id="KW-1185">Reference proteome</keyword>
<evidence type="ECO:0000259" key="6">
    <source>
        <dbReference type="PROSITE" id="PS50045"/>
    </source>
</evidence>
<keyword evidence="2" id="KW-0067">ATP-binding</keyword>
<organism evidence="7 8">
    <name type="scientific">Phytohabitans rumicis</name>
    <dbReference type="NCBI Taxonomy" id="1076125"/>
    <lineage>
        <taxon>Bacteria</taxon>
        <taxon>Bacillati</taxon>
        <taxon>Actinomycetota</taxon>
        <taxon>Actinomycetes</taxon>
        <taxon>Micromonosporales</taxon>
        <taxon>Micromonosporaceae</taxon>
    </lineage>
</organism>
<evidence type="ECO:0000256" key="1">
    <source>
        <dbReference type="ARBA" id="ARBA00022741"/>
    </source>
</evidence>
<proteinExistence type="predicted"/>
<dbReference type="InterPro" id="IPR002197">
    <property type="entry name" value="HTH_Fis"/>
</dbReference>
<dbReference type="PANTHER" id="PTHR32071">
    <property type="entry name" value="TRANSCRIPTIONAL REGULATORY PROTEIN"/>
    <property type="match status" value="1"/>
</dbReference>
<dbReference type="GO" id="GO:0006355">
    <property type="term" value="P:regulation of DNA-templated transcription"/>
    <property type="evidence" value="ECO:0007669"/>
    <property type="project" value="InterPro"/>
</dbReference>
<dbReference type="SUPFAM" id="SSF52540">
    <property type="entry name" value="P-loop containing nucleoside triphosphate hydrolases"/>
    <property type="match status" value="1"/>
</dbReference>
<dbReference type="InterPro" id="IPR003018">
    <property type="entry name" value="GAF"/>
</dbReference>
<evidence type="ECO:0000313" key="8">
    <source>
        <dbReference type="Proteomes" id="UP000482960"/>
    </source>
</evidence>
<reference evidence="7 8" key="2">
    <citation type="submission" date="2020-03" db="EMBL/GenBank/DDBJ databases">
        <authorList>
            <person name="Ichikawa N."/>
            <person name="Kimura A."/>
            <person name="Kitahashi Y."/>
            <person name="Uohara A."/>
        </authorList>
    </citation>
    <scope>NUCLEOTIDE SEQUENCE [LARGE SCALE GENOMIC DNA]</scope>
    <source>
        <strain evidence="7 8">NBRC 108638</strain>
    </source>
</reference>
<dbReference type="AlphaFoldDB" id="A0A6V8LJM0"/>
<dbReference type="InterPro" id="IPR002078">
    <property type="entry name" value="Sigma_54_int"/>
</dbReference>
<dbReference type="InterPro" id="IPR027417">
    <property type="entry name" value="P-loop_NTPase"/>
</dbReference>
<accession>A0A6V8LJM0</accession>
<protein>
    <submittedName>
        <fullName evidence="7">Fis family transcriptional regulator</fullName>
    </submittedName>
</protein>
<dbReference type="Pfam" id="PF00158">
    <property type="entry name" value="Sigma54_activat"/>
    <property type="match status" value="1"/>
</dbReference>
<dbReference type="GO" id="GO:0005524">
    <property type="term" value="F:ATP binding"/>
    <property type="evidence" value="ECO:0007669"/>
    <property type="project" value="UniProtKB-KW"/>
</dbReference>
<dbReference type="GO" id="GO:0043565">
    <property type="term" value="F:sequence-specific DNA binding"/>
    <property type="evidence" value="ECO:0007669"/>
    <property type="project" value="InterPro"/>
</dbReference>
<dbReference type="Gene3D" id="1.10.8.60">
    <property type="match status" value="1"/>
</dbReference>
<sequence>MDSNHVERAREKFLQGDSPDATVRTHILASWRRSVTAGVPADRFDIPYDPDLDFDGSLAACAQPVLDRLQDQLSGMAVSVVLTDANGRLLDRRVGESHLRDKLDQIWFAPGFSYAERHAGTNGVGTTLESGASTLVVGAEHFTDRLRPFACAGSPIHHPLTHRVEGILDITCLAEEASQLMRVLASQAAQSIERLLLERVYAGPTALLNEFQMTCARSANPVLAVSGDFIMSNSAATRLPAIDREHLQQLATGLAGGARGETRLLLSAGESRLHYVPVQSGRRSFGVVLEVSYLKLKWTGGAGAAAPAHPFPGLAGADAAWLDACGALRRAAARSMPALVLGEPGAGKYALVRAAHREQRPHQRFTVVDCAPEAAAPWDALQTALADADGTVVLRHLDRADRAVVTAIRAAFAQPAPSRWLVGMVAAATMEESIPPYDLLDLFDAAIAVPPLRHRTGDLPPLVEALLRKLAPGRRVGCSAEAARLIAGGHWPGNVAELESVLRAALKRRPVGDIEAGDLPLSFVSATSRRRLSRLEAAECDLIVKTLWETKGNRVRAAAILGISRATLYRRMSAFGIEFVGQRP</sequence>
<evidence type="ECO:0000256" key="5">
    <source>
        <dbReference type="ARBA" id="ARBA00023163"/>
    </source>
</evidence>
<feature type="domain" description="Sigma-54 factor interaction" evidence="6">
    <location>
        <begin position="314"/>
        <end position="507"/>
    </location>
</feature>
<evidence type="ECO:0000313" key="7">
    <source>
        <dbReference type="EMBL" id="GFJ95131.1"/>
    </source>
</evidence>
<dbReference type="Pfam" id="PF01590">
    <property type="entry name" value="GAF"/>
    <property type="match status" value="1"/>
</dbReference>
<keyword evidence="5" id="KW-0804">Transcription</keyword>
<dbReference type="InterPro" id="IPR058031">
    <property type="entry name" value="AAA_lid_NorR"/>
</dbReference>
<keyword evidence="3" id="KW-0805">Transcription regulation</keyword>
<dbReference type="PROSITE" id="PS50045">
    <property type="entry name" value="SIGMA54_INTERACT_4"/>
    <property type="match status" value="1"/>
</dbReference>